<dbReference type="HAMAP" id="MF_00046">
    <property type="entry name" value="MurC"/>
    <property type="match status" value="1"/>
</dbReference>
<keyword evidence="6 14" id="KW-0132">Cell division</keyword>
<comment type="subcellular location">
    <subcellularLocation>
        <location evidence="1 14">Cytoplasm</location>
    </subcellularLocation>
</comment>
<dbReference type="Gene3D" id="3.40.1190.10">
    <property type="entry name" value="Mur-like, catalytic domain"/>
    <property type="match status" value="1"/>
</dbReference>
<dbReference type="Proteomes" id="UP000036771">
    <property type="component" value="Unassembled WGS sequence"/>
</dbReference>
<dbReference type="GO" id="GO:0051301">
    <property type="term" value="P:cell division"/>
    <property type="evidence" value="ECO:0007669"/>
    <property type="project" value="UniProtKB-KW"/>
</dbReference>
<evidence type="ECO:0000256" key="2">
    <source>
        <dbReference type="ARBA" id="ARBA00004752"/>
    </source>
</evidence>
<evidence type="ECO:0000256" key="8">
    <source>
        <dbReference type="ARBA" id="ARBA00022840"/>
    </source>
</evidence>
<dbReference type="InterPro" id="IPR000713">
    <property type="entry name" value="Mur_ligase_N"/>
</dbReference>
<evidence type="ECO:0000256" key="4">
    <source>
        <dbReference type="ARBA" id="ARBA00022490"/>
    </source>
</evidence>
<dbReference type="GO" id="GO:0008763">
    <property type="term" value="F:UDP-N-acetylmuramate-L-alanine ligase activity"/>
    <property type="evidence" value="ECO:0007669"/>
    <property type="project" value="UniProtKB-UniRule"/>
</dbReference>
<evidence type="ECO:0000259" key="16">
    <source>
        <dbReference type="Pfam" id="PF02875"/>
    </source>
</evidence>
<dbReference type="GO" id="GO:0008360">
    <property type="term" value="P:regulation of cell shape"/>
    <property type="evidence" value="ECO:0007669"/>
    <property type="project" value="UniProtKB-KW"/>
</dbReference>
<dbReference type="UniPathway" id="UPA00219"/>
<evidence type="ECO:0000256" key="12">
    <source>
        <dbReference type="ARBA" id="ARBA00023316"/>
    </source>
</evidence>
<evidence type="ECO:0000313" key="19">
    <source>
        <dbReference type="Proteomes" id="UP000036771"/>
    </source>
</evidence>
<evidence type="ECO:0000256" key="7">
    <source>
        <dbReference type="ARBA" id="ARBA00022741"/>
    </source>
</evidence>
<evidence type="ECO:0000256" key="11">
    <source>
        <dbReference type="ARBA" id="ARBA00023306"/>
    </source>
</evidence>
<feature type="domain" description="Mur ligase C-terminal" evidence="16">
    <location>
        <begin position="327"/>
        <end position="457"/>
    </location>
</feature>
<dbReference type="GO" id="GO:0071555">
    <property type="term" value="P:cell wall organization"/>
    <property type="evidence" value="ECO:0007669"/>
    <property type="project" value="UniProtKB-KW"/>
</dbReference>
<evidence type="ECO:0000259" key="17">
    <source>
        <dbReference type="Pfam" id="PF08245"/>
    </source>
</evidence>
<dbReference type="Gene3D" id="3.40.50.720">
    <property type="entry name" value="NAD(P)-binding Rossmann-like Domain"/>
    <property type="match status" value="1"/>
</dbReference>
<keyword evidence="10 14" id="KW-0573">Peptidoglycan synthesis</keyword>
<dbReference type="OrthoDB" id="9804126at2"/>
<evidence type="ECO:0000256" key="13">
    <source>
        <dbReference type="ARBA" id="ARBA00047833"/>
    </source>
</evidence>
<keyword evidence="11 14" id="KW-0131">Cell cycle</keyword>
<evidence type="ECO:0000313" key="18">
    <source>
        <dbReference type="EMBL" id="GAO98802.1"/>
    </source>
</evidence>
<accession>A0A0K8ME97</accession>
<dbReference type="Gene3D" id="3.90.190.20">
    <property type="entry name" value="Mur ligase, C-terminal domain"/>
    <property type="match status" value="1"/>
</dbReference>
<keyword evidence="5 14" id="KW-0436">Ligase</keyword>
<name>A0A0K8ME97_9PROT</name>
<dbReference type="STRING" id="1629334.Cva_01471"/>
<evidence type="ECO:0000256" key="9">
    <source>
        <dbReference type="ARBA" id="ARBA00022960"/>
    </source>
</evidence>
<evidence type="ECO:0000256" key="6">
    <source>
        <dbReference type="ARBA" id="ARBA00022618"/>
    </source>
</evidence>
<dbReference type="SUPFAM" id="SSF53623">
    <property type="entry name" value="MurD-like peptide ligases, catalytic domain"/>
    <property type="match status" value="1"/>
</dbReference>
<dbReference type="AlphaFoldDB" id="A0A0K8ME97"/>
<dbReference type="Pfam" id="PF08245">
    <property type="entry name" value="Mur_ligase_M"/>
    <property type="match status" value="1"/>
</dbReference>
<protein>
    <recommendedName>
        <fullName evidence="3 14">UDP-N-acetylmuramate--L-alanine ligase</fullName>
        <ecNumber evidence="3 14">6.3.2.8</ecNumber>
    </recommendedName>
    <alternativeName>
        <fullName evidence="14">UDP-N-acetylmuramoyl-L-alanine synthetase</fullName>
    </alternativeName>
</protein>
<gene>
    <name evidence="14 18" type="primary">murC</name>
    <name evidence="18" type="ORF">Cva_01471</name>
</gene>
<comment type="similarity">
    <text evidence="14">Belongs to the MurCDEF family.</text>
</comment>
<comment type="function">
    <text evidence="14">Cell wall formation.</text>
</comment>
<keyword evidence="19" id="KW-1185">Reference proteome</keyword>
<dbReference type="GO" id="GO:0005737">
    <property type="term" value="C:cytoplasm"/>
    <property type="evidence" value="ECO:0007669"/>
    <property type="project" value="UniProtKB-SubCell"/>
</dbReference>
<dbReference type="InterPro" id="IPR036565">
    <property type="entry name" value="Mur-like_cat_sf"/>
</dbReference>
<dbReference type="InterPro" id="IPR005758">
    <property type="entry name" value="UDP-N-AcMur_Ala_ligase_MurC"/>
</dbReference>
<comment type="catalytic activity">
    <reaction evidence="13 14">
        <text>UDP-N-acetyl-alpha-D-muramate + L-alanine + ATP = UDP-N-acetyl-alpha-D-muramoyl-L-alanine + ADP + phosphate + H(+)</text>
        <dbReference type="Rhea" id="RHEA:23372"/>
        <dbReference type="ChEBI" id="CHEBI:15378"/>
        <dbReference type="ChEBI" id="CHEBI:30616"/>
        <dbReference type="ChEBI" id="CHEBI:43474"/>
        <dbReference type="ChEBI" id="CHEBI:57972"/>
        <dbReference type="ChEBI" id="CHEBI:70757"/>
        <dbReference type="ChEBI" id="CHEBI:83898"/>
        <dbReference type="ChEBI" id="CHEBI:456216"/>
        <dbReference type="EC" id="6.3.2.8"/>
    </reaction>
</comment>
<dbReference type="SUPFAM" id="SSF53244">
    <property type="entry name" value="MurD-like peptide ligases, peptide-binding domain"/>
    <property type="match status" value="1"/>
</dbReference>
<keyword evidence="4 14" id="KW-0963">Cytoplasm</keyword>
<dbReference type="SUPFAM" id="SSF51984">
    <property type="entry name" value="MurCD N-terminal domain"/>
    <property type="match status" value="1"/>
</dbReference>
<dbReference type="PANTHER" id="PTHR43445:SF3">
    <property type="entry name" value="UDP-N-ACETYLMURAMATE--L-ALANINE LIGASE"/>
    <property type="match status" value="1"/>
</dbReference>
<feature type="domain" description="Mur ligase central" evidence="17">
    <location>
        <begin position="113"/>
        <end position="305"/>
    </location>
</feature>
<dbReference type="GO" id="GO:0005524">
    <property type="term" value="F:ATP binding"/>
    <property type="evidence" value="ECO:0007669"/>
    <property type="project" value="UniProtKB-UniRule"/>
</dbReference>
<keyword evidence="12 14" id="KW-0961">Cell wall biogenesis/degradation</keyword>
<evidence type="ECO:0000256" key="10">
    <source>
        <dbReference type="ARBA" id="ARBA00022984"/>
    </source>
</evidence>
<feature type="binding site" evidence="14">
    <location>
        <begin position="115"/>
        <end position="121"/>
    </location>
    <ligand>
        <name>ATP</name>
        <dbReference type="ChEBI" id="CHEBI:30616"/>
    </ligand>
</feature>
<dbReference type="Pfam" id="PF02875">
    <property type="entry name" value="Mur_ligase_C"/>
    <property type="match status" value="1"/>
</dbReference>
<organism evidence="18 19">
    <name type="scientific">Caedimonas varicaedens</name>
    <dbReference type="NCBI Taxonomy" id="1629334"/>
    <lineage>
        <taxon>Bacteria</taxon>
        <taxon>Pseudomonadati</taxon>
        <taxon>Pseudomonadota</taxon>
        <taxon>Alphaproteobacteria</taxon>
        <taxon>Holosporales</taxon>
        <taxon>Caedimonadaceae</taxon>
        <taxon>Caedimonas</taxon>
    </lineage>
</organism>
<dbReference type="InterPro" id="IPR036615">
    <property type="entry name" value="Mur_ligase_C_dom_sf"/>
</dbReference>
<dbReference type="InterPro" id="IPR050061">
    <property type="entry name" value="MurCDEF_pg_biosynth"/>
</dbReference>
<dbReference type="InterPro" id="IPR004101">
    <property type="entry name" value="Mur_ligase_C"/>
</dbReference>
<keyword evidence="7 14" id="KW-0547">Nucleotide-binding</keyword>
<evidence type="ECO:0000256" key="5">
    <source>
        <dbReference type="ARBA" id="ARBA00022598"/>
    </source>
</evidence>
<dbReference type="PANTHER" id="PTHR43445">
    <property type="entry name" value="UDP-N-ACETYLMURAMATE--L-ALANINE LIGASE-RELATED"/>
    <property type="match status" value="1"/>
</dbReference>
<evidence type="ECO:0000256" key="1">
    <source>
        <dbReference type="ARBA" id="ARBA00004496"/>
    </source>
</evidence>
<evidence type="ECO:0000256" key="3">
    <source>
        <dbReference type="ARBA" id="ARBA00012211"/>
    </source>
</evidence>
<keyword evidence="8 14" id="KW-0067">ATP-binding</keyword>
<dbReference type="InterPro" id="IPR013221">
    <property type="entry name" value="Mur_ligase_cen"/>
</dbReference>
<dbReference type="EC" id="6.3.2.8" evidence="3 14"/>
<sequence>MYVVPQSVGIIHFIGIGGIGMSGIAEVLHTLGYFVRGSDISENANVQRLRLLGIPIFTGHDAAYVQDAAVVVVSSDIKSHNVELCAARALSLPVVHRAEMLAELMRLKPSIAVAGTHGKTSTTSLGARVLEAGGLDPTVVSGGIINAYGTNARLGTGEWVIVEADESDGTFTKLPATIAVVTNIDPEHMEHYGSFEALRQAFITFIENLPFYGLGILCIDHPEVRSLLPLLTDRRVVTYGFDQDADIRAEEMVLDAEGSTFDVVISSRFHMLCKNAPRVERLDRVRLSMLGAHNVQNALSTIAMALELSVEPDKIRHGLSTFKGVGRRFTRAGEACGITVIDDYAHHPQEIRAVLKTARLVSQGQIIAVMQPHRYSRLKDLYQDFCMCFEDADQVIVTPIYGAGEEPRAELTHDRLAQDIALHRGESSLIVEHREELAQTILNISKPGDLVICMGAGTITTWAHALPQELINAAQSRVRTGT</sequence>
<keyword evidence="9 14" id="KW-0133">Cell shape</keyword>
<dbReference type="NCBIfam" id="TIGR01082">
    <property type="entry name" value="murC"/>
    <property type="match status" value="1"/>
</dbReference>
<dbReference type="GO" id="GO:0009252">
    <property type="term" value="P:peptidoglycan biosynthetic process"/>
    <property type="evidence" value="ECO:0007669"/>
    <property type="project" value="UniProtKB-UniRule"/>
</dbReference>
<dbReference type="EMBL" id="BBVC01000092">
    <property type="protein sequence ID" value="GAO98802.1"/>
    <property type="molecule type" value="Genomic_DNA"/>
</dbReference>
<evidence type="ECO:0000259" key="15">
    <source>
        <dbReference type="Pfam" id="PF01225"/>
    </source>
</evidence>
<feature type="domain" description="Mur ligase N-terminal catalytic" evidence="15">
    <location>
        <begin position="11"/>
        <end position="107"/>
    </location>
</feature>
<comment type="pathway">
    <text evidence="2 14">Cell wall biogenesis; peptidoglycan biosynthesis.</text>
</comment>
<comment type="caution">
    <text evidence="18">The sequence shown here is derived from an EMBL/GenBank/DDBJ whole genome shotgun (WGS) entry which is preliminary data.</text>
</comment>
<reference evidence="18 19" key="1">
    <citation type="submission" date="2015-03" db="EMBL/GenBank/DDBJ databases">
        <title>Caedibacter varicaedens, whole genome shotgun sequence.</title>
        <authorList>
            <person name="Suzuki H."/>
            <person name="Dapper A.L."/>
            <person name="Gibson A.K."/>
            <person name="Jackson C."/>
            <person name="Lee H."/>
            <person name="Pejaver V.R."/>
            <person name="Doak T."/>
            <person name="Lynch M."/>
        </authorList>
    </citation>
    <scope>NUCLEOTIDE SEQUENCE [LARGE SCALE GENOMIC DNA]</scope>
</reference>
<dbReference type="Pfam" id="PF01225">
    <property type="entry name" value="Mur_ligase"/>
    <property type="match status" value="1"/>
</dbReference>
<evidence type="ECO:0000256" key="14">
    <source>
        <dbReference type="HAMAP-Rule" id="MF_00046"/>
    </source>
</evidence>
<proteinExistence type="inferred from homology"/>